<comment type="similarity">
    <text evidence="1">Belongs to the thioesterase PaaI family.</text>
</comment>
<comment type="caution">
    <text evidence="4">The sequence shown here is derived from an EMBL/GenBank/DDBJ whole genome shotgun (WGS) entry which is preliminary data.</text>
</comment>
<dbReference type="InterPro" id="IPR006683">
    <property type="entry name" value="Thioestr_dom"/>
</dbReference>
<dbReference type="Proteomes" id="UP001629745">
    <property type="component" value="Unassembled WGS sequence"/>
</dbReference>
<keyword evidence="5" id="KW-1185">Reference proteome</keyword>
<evidence type="ECO:0000313" key="5">
    <source>
        <dbReference type="Proteomes" id="UP001629745"/>
    </source>
</evidence>
<accession>A0ABW9FB94</accession>
<evidence type="ECO:0000259" key="3">
    <source>
        <dbReference type="Pfam" id="PF03061"/>
    </source>
</evidence>
<dbReference type="Gene3D" id="3.10.129.10">
    <property type="entry name" value="Hotdog Thioesterase"/>
    <property type="match status" value="1"/>
</dbReference>
<dbReference type="InterPro" id="IPR039298">
    <property type="entry name" value="ACOT13"/>
</dbReference>
<evidence type="ECO:0000313" key="4">
    <source>
        <dbReference type="EMBL" id="MFM1722055.1"/>
    </source>
</evidence>
<proteinExistence type="inferred from homology"/>
<dbReference type="SUPFAM" id="SSF54637">
    <property type="entry name" value="Thioesterase/thiol ester dehydrase-isomerase"/>
    <property type="match status" value="1"/>
</dbReference>
<reference evidence="4 5" key="1">
    <citation type="submission" date="2023-11" db="EMBL/GenBank/DDBJ databases">
        <authorList>
            <person name="Val-Calvo J."/>
            <person name="Scortti M."/>
            <person name="Vazquez-Boland J."/>
        </authorList>
    </citation>
    <scope>NUCLEOTIDE SEQUENCE [LARGE SCALE GENOMIC DNA]</scope>
    <source>
        <strain evidence="4 5">PAM 2766</strain>
    </source>
</reference>
<evidence type="ECO:0000256" key="2">
    <source>
        <dbReference type="ARBA" id="ARBA00022801"/>
    </source>
</evidence>
<dbReference type="InterPro" id="IPR029069">
    <property type="entry name" value="HotDog_dom_sf"/>
</dbReference>
<feature type="domain" description="Thioesterase" evidence="3">
    <location>
        <begin position="43"/>
        <end position="121"/>
    </location>
</feature>
<dbReference type="PANTHER" id="PTHR21660:SF1">
    <property type="entry name" value="ACYL-COENZYME A THIOESTERASE 13"/>
    <property type="match status" value="1"/>
</dbReference>
<organism evidence="4 5">
    <name type="scientific">Rhodococcus parequi</name>
    <dbReference type="NCBI Taxonomy" id="3137122"/>
    <lineage>
        <taxon>Bacteria</taxon>
        <taxon>Bacillati</taxon>
        <taxon>Actinomycetota</taxon>
        <taxon>Actinomycetes</taxon>
        <taxon>Mycobacteriales</taxon>
        <taxon>Nocardiaceae</taxon>
        <taxon>Rhodococcus</taxon>
    </lineage>
</organism>
<gene>
    <name evidence="4" type="ORF">ABEU20_000598</name>
</gene>
<name>A0ABW9FB94_9NOCA</name>
<keyword evidence="2" id="KW-0378">Hydrolase</keyword>
<sequence>MNEFSNIGQEGTFLGHVGGIEWKEDADGVRTRLTVRPEHVNPNGTTHGGLLLTLLDLTLGIEAERSLGDGLLGHPITIQLSSSMIGAASLGETIEGSARVTAQTRTMTFVTGEIVSGERVLTTASAVFRNPRNQPR</sequence>
<protein>
    <submittedName>
        <fullName evidence="4">Hotdog domain-containing protein</fullName>
    </submittedName>
</protein>
<evidence type="ECO:0000256" key="1">
    <source>
        <dbReference type="ARBA" id="ARBA00008324"/>
    </source>
</evidence>
<dbReference type="EMBL" id="JBDLNV010000001">
    <property type="protein sequence ID" value="MFM1722055.1"/>
    <property type="molecule type" value="Genomic_DNA"/>
</dbReference>
<dbReference type="PANTHER" id="PTHR21660">
    <property type="entry name" value="THIOESTERASE SUPERFAMILY MEMBER-RELATED"/>
    <property type="match status" value="1"/>
</dbReference>
<dbReference type="Pfam" id="PF03061">
    <property type="entry name" value="4HBT"/>
    <property type="match status" value="1"/>
</dbReference>
<dbReference type="RefSeq" id="WP_420162644.1">
    <property type="nucleotide sequence ID" value="NZ_JBDLNV010000001.1"/>
</dbReference>